<keyword evidence="1" id="KW-0812">Transmembrane</keyword>
<keyword evidence="3" id="KW-1185">Reference proteome</keyword>
<dbReference type="InterPro" id="IPR021741">
    <property type="entry name" value="DUF3311"/>
</dbReference>
<keyword evidence="1" id="KW-1133">Transmembrane helix</keyword>
<sequence>MKPLYLLAIFPVIGFFGGLSFANRVEPYVLGLPFLFFWIILWVALTSVIMAVIYRFDPANKEEL</sequence>
<dbReference type="Proteomes" id="UP000682403">
    <property type="component" value="Unassembled WGS sequence"/>
</dbReference>
<reference evidence="2 3" key="1">
    <citation type="submission" date="2021-04" db="EMBL/GenBank/DDBJ databases">
        <title>Metabacillus sp. strain KIGAM252 whole genome sequence.</title>
        <authorList>
            <person name="Seo M.-J."/>
            <person name="Cho E.-S."/>
            <person name="Hwang C.Y."/>
            <person name="Yoon D.J."/>
        </authorList>
    </citation>
    <scope>NUCLEOTIDE SEQUENCE [LARGE SCALE GENOMIC DNA]</scope>
    <source>
        <strain evidence="2 3">KIGAM252</strain>
    </source>
</reference>
<dbReference type="PANTHER" id="PTHR40034:SF1">
    <property type="entry name" value="BSL5891 PROTEIN"/>
    <property type="match status" value="1"/>
</dbReference>
<dbReference type="RefSeq" id="WP_211557800.1">
    <property type="nucleotide sequence ID" value="NZ_JAGVRK010000001.1"/>
</dbReference>
<dbReference type="EMBL" id="JAGVRK010000001">
    <property type="protein sequence ID" value="MBS2968750.1"/>
    <property type="molecule type" value="Genomic_DNA"/>
</dbReference>
<evidence type="ECO:0000313" key="3">
    <source>
        <dbReference type="Proteomes" id="UP000682403"/>
    </source>
</evidence>
<proteinExistence type="predicted"/>
<name>A0ABS5LDE4_9BACI</name>
<comment type="caution">
    <text evidence="2">The sequence shown here is derived from an EMBL/GenBank/DDBJ whole genome shotgun (WGS) entry which is preliminary data.</text>
</comment>
<gene>
    <name evidence="2" type="ORF">J9317_08270</name>
</gene>
<organism evidence="2 3">
    <name type="scientific">Metabacillus flavus</name>
    <dbReference type="NCBI Taxonomy" id="2823519"/>
    <lineage>
        <taxon>Bacteria</taxon>
        <taxon>Bacillati</taxon>
        <taxon>Bacillota</taxon>
        <taxon>Bacilli</taxon>
        <taxon>Bacillales</taxon>
        <taxon>Bacillaceae</taxon>
        <taxon>Metabacillus</taxon>
    </lineage>
</organism>
<keyword evidence="1" id="KW-0472">Membrane</keyword>
<evidence type="ECO:0000256" key="1">
    <source>
        <dbReference type="SAM" id="Phobius"/>
    </source>
</evidence>
<accession>A0ABS5LDE4</accession>
<protein>
    <submittedName>
        <fullName evidence="2">DUF3311 domain-containing protein</fullName>
    </submittedName>
</protein>
<dbReference type="Pfam" id="PF11755">
    <property type="entry name" value="DUF3311"/>
    <property type="match status" value="1"/>
</dbReference>
<feature type="transmembrane region" description="Helical" evidence="1">
    <location>
        <begin position="32"/>
        <end position="54"/>
    </location>
</feature>
<evidence type="ECO:0000313" key="2">
    <source>
        <dbReference type="EMBL" id="MBS2968750.1"/>
    </source>
</evidence>
<dbReference type="PANTHER" id="PTHR40034">
    <property type="entry name" value="BSL5891 PROTEIN"/>
    <property type="match status" value="1"/>
</dbReference>